<evidence type="ECO:0000256" key="1">
    <source>
        <dbReference type="ARBA" id="ARBA00000085"/>
    </source>
</evidence>
<dbReference type="Gene3D" id="1.10.287.130">
    <property type="match status" value="1"/>
</dbReference>
<dbReference type="SMART" id="SM00091">
    <property type="entry name" value="PAS"/>
    <property type="match status" value="2"/>
</dbReference>
<feature type="domain" description="PAC" evidence="10">
    <location>
        <begin position="213"/>
        <end position="265"/>
    </location>
</feature>
<dbReference type="InterPro" id="IPR036097">
    <property type="entry name" value="HisK_dim/P_sf"/>
</dbReference>
<dbReference type="Proteomes" id="UP001232019">
    <property type="component" value="Chromosome"/>
</dbReference>
<evidence type="ECO:0000256" key="3">
    <source>
        <dbReference type="ARBA" id="ARBA00022553"/>
    </source>
</evidence>
<dbReference type="SUPFAM" id="SSF55874">
    <property type="entry name" value="ATPase domain of HSP90 chaperone/DNA topoisomerase II/histidine kinase"/>
    <property type="match status" value="1"/>
</dbReference>
<reference evidence="11" key="1">
    <citation type="submission" date="2023-08" db="EMBL/GenBank/DDBJ databases">
        <title>Comparative genomics and taxonomic characterization of three novel marine species of genus Marivirga.</title>
        <authorList>
            <person name="Muhammad N."/>
            <person name="Kim S.-G."/>
        </authorList>
    </citation>
    <scope>NUCLEOTIDE SEQUENCE</scope>
    <source>
        <strain evidence="11">BKB1-2</strain>
    </source>
</reference>
<dbReference type="AlphaFoldDB" id="A0AA51ZXK4"/>
<dbReference type="Gene3D" id="3.30.565.10">
    <property type="entry name" value="Histidine kinase-like ATPase, C-terminal domain"/>
    <property type="match status" value="1"/>
</dbReference>
<keyword evidence="5" id="KW-0418">Kinase</keyword>
<dbReference type="InterPro" id="IPR003594">
    <property type="entry name" value="HATPase_dom"/>
</dbReference>
<dbReference type="PROSITE" id="PS50109">
    <property type="entry name" value="HIS_KIN"/>
    <property type="match status" value="1"/>
</dbReference>
<dbReference type="PROSITE" id="PS50110">
    <property type="entry name" value="RESPONSE_REGULATORY"/>
    <property type="match status" value="1"/>
</dbReference>
<dbReference type="InterPro" id="IPR029016">
    <property type="entry name" value="GAF-like_dom_sf"/>
</dbReference>
<dbReference type="NCBIfam" id="TIGR00229">
    <property type="entry name" value="sensory_box"/>
    <property type="match status" value="1"/>
</dbReference>
<dbReference type="InterPro" id="IPR001610">
    <property type="entry name" value="PAC"/>
</dbReference>
<dbReference type="PROSITE" id="PS50113">
    <property type="entry name" value="PAC"/>
    <property type="match status" value="2"/>
</dbReference>
<dbReference type="InterPro" id="IPR035965">
    <property type="entry name" value="PAS-like_dom_sf"/>
</dbReference>
<dbReference type="CDD" id="cd16922">
    <property type="entry name" value="HATPase_EvgS-ArcB-TorS-like"/>
    <property type="match status" value="1"/>
</dbReference>
<dbReference type="PROSITE" id="PS50112">
    <property type="entry name" value="PAS"/>
    <property type="match status" value="1"/>
</dbReference>
<dbReference type="EMBL" id="CP129968">
    <property type="protein sequence ID" value="WNB18583.1"/>
    <property type="molecule type" value="Genomic_DNA"/>
</dbReference>
<evidence type="ECO:0000259" key="10">
    <source>
        <dbReference type="PROSITE" id="PS50113"/>
    </source>
</evidence>
<keyword evidence="3 6" id="KW-0597">Phosphoprotein</keyword>
<dbReference type="InterPro" id="IPR013655">
    <property type="entry name" value="PAS_fold_3"/>
</dbReference>
<sequence>MKNISNLSSNNVMNIIDAATWTFHIEEGYFEVDENWLSTIGFGGDKINQLNLESWHSYIHPDQLFNVIDELNKVVSGFKSKFNITYKIKHSNGDYNWVLDKGKVTEFGINGQPLIIQGVRINIELTGQDTNPFDYPKKDYKSLMHNIPGTFYQALFDNRRTFFFLSESIQEITGFSNDEFLNQNISFQDLIHPQDRDKVFDIIELSISNNNYWEIEYRIFNKNNEIVWLYERGKFTHEKYNDKYIIDGFIMNITDKKESEIEFLRTKEILDKTNEVAQIGSWEINYETNKIYWSSITKNIHEVALNFQITIENVYSFFKKDNSYLKAKSLFDDAIINGLPFDTELEIVTAKGLEKWVRITAQPEFVQGKVKRLFGSIQDITKRKRDSIKILKQNKFRELVAIISSNFVKSNLREISELMNDTLKKCIDYFSADRSFIFQINNQEGTISNTFDQRIEGVADFQHRVQKRSLNDFPWFSSLILKKEVFTILDVDDLPESAIKEKTEWQLQGIKSILFLKFDINNKPAGVIGLASHTKKFYWNLEDINDLKVISNIVSDALSRYQLELNLIKEKLKADKANNAKSEFLASMSHEIRTPLNAILGFSEILFNRSTNASDKKQLAIILNSGKSLLNLINDLLDISKIESGNLSLNSEMLELKQMLFKIEQMFSELAKENNVKLEFQIENNIPDFIYIDPIRLQQILVNLIGNALKFTKNGNVNVIISFNENLLIQNEGVLYFNISDTGIGISENSLSKIFESFHQGTDMISKEFGGTGLGLTITKKLLDLMNGNIEVESKLGEGSIFKIEMPIKEYYYEKDALQFDSNSDQQLVFKSGEILVIDDVEINNELIKAYLKDHNVSVKSCNNGIDSLPLLQSMKPDIVLIDLRMPGLSGSETAERIKSTSIGKDIPLIAFTASLTKDETFGGLFSATLNKPVIEEELFSVLKKFLPYEEA</sequence>
<dbReference type="Pfam" id="PF00072">
    <property type="entry name" value="Response_reg"/>
    <property type="match status" value="1"/>
</dbReference>
<evidence type="ECO:0000259" key="9">
    <source>
        <dbReference type="PROSITE" id="PS50112"/>
    </source>
</evidence>
<dbReference type="PANTHER" id="PTHR43047:SF78">
    <property type="entry name" value="SENSORY_REGULATORY PROTEIN RPFC"/>
    <property type="match status" value="1"/>
</dbReference>
<dbReference type="CDD" id="cd00130">
    <property type="entry name" value="PAS"/>
    <property type="match status" value="1"/>
</dbReference>
<keyword evidence="4" id="KW-0808">Transferase</keyword>
<dbReference type="SUPFAM" id="SSF55785">
    <property type="entry name" value="PYP-like sensor domain (PAS domain)"/>
    <property type="match status" value="3"/>
</dbReference>
<dbReference type="Pfam" id="PF08447">
    <property type="entry name" value="PAS_3"/>
    <property type="match status" value="2"/>
</dbReference>
<dbReference type="CDD" id="cd00082">
    <property type="entry name" value="HisKA"/>
    <property type="match status" value="1"/>
</dbReference>
<feature type="modified residue" description="4-aspartylphosphate" evidence="6">
    <location>
        <position position="883"/>
    </location>
</feature>
<dbReference type="InterPro" id="IPR000014">
    <property type="entry name" value="PAS"/>
</dbReference>
<dbReference type="SMART" id="SM00448">
    <property type="entry name" value="REC"/>
    <property type="match status" value="1"/>
</dbReference>
<comment type="catalytic activity">
    <reaction evidence="1">
        <text>ATP + protein L-histidine = ADP + protein N-phospho-L-histidine.</text>
        <dbReference type="EC" id="2.7.13.3"/>
    </reaction>
</comment>
<evidence type="ECO:0000256" key="4">
    <source>
        <dbReference type="ARBA" id="ARBA00022679"/>
    </source>
</evidence>
<dbReference type="InterPro" id="IPR036890">
    <property type="entry name" value="HATPase_C_sf"/>
</dbReference>
<dbReference type="SUPFAM" id="SSF52172">
    <property type="entry name" value="CheY-like"/>
    <property type="match status" value="1"/>
</dbReference>
<proteinExistence type="predicted"/>
<dbReference type="InterPro" id="IPR005467">
    <property type="entry name" value="His_kinase_dom"/>
</dbReference>
<accession>A0AA51ZXK4</accession>
<evidence type="ECO:0000259" key="8">
    <source>
        <dbReference type="PROSITE" id="PS50110"/>
    </source>
</evidence>
<dbReference type="SUPFAM" id="SSF47384">
    <property type="entry name" value="Homodimeric domain of signal transducing histidine kinase"/>
    <property type="match status" value="1"/>
</dbReference>
<dbReference type="RefSeq" id="WP_322348104.1">
    <property type="nucleotide sequence ID" value="NZ_CP129968.2"/>
</dbReference>
<dbReference type="GO" id="GO:0000155">
    <property type="term" value="F:phosphorelay sensor kinase activity"/>
    <property type="evidence" value="ECO:0007669"/>
    <property type="project" value="InterPro"/>
</dbReference>
<dbReference type="KEGG" id="marp:QYS47_30655"/>
<evidence type="ECO:0000256" key="6">
    <source>
        <dbReference type="PROSITE-ProRule" id="PRU00169"/>
    </source>
</evidence>
<dbReference type="InterPro" id="IPR003661">
    <property type="entry name" value="HisK_dim/P_dom"/>
</dbReference>
<dbReference type="Gene3D" id="3.40.50.2300">
    <property type="match status" value="1"/>
</dbReference>
<dbReference type="InterPro" id="IPR011006">
    <property type="entry name" value="CheY-like_superfamily"/>
</dbReference>
<evidence type="ECO:0000256" key="2">
    <source>
        <dbReference type="ARBA" id="ARBA00012438"/>
    </source>
</evidence>
<dbReference type="SMART" id="SM00387">
    <property type="entry name" value="HATPase_c"/>
    <property type="match status" value="1"/>
</dbReference>
<dbReference type="Gene3D" id="3.30.450.40">
    <property type="match status" value="1"/>
</dbReference>
<dbReference type="CDD" id="cd17546">
    <property type="entry name" value="REC_hyHK_CKI1_RcsC-like"/>
    <property type="match status" value="1"/>
</dbReference>
<dbReference type="PANTHER" id="PTHR43047">
    <property type="entry name" value="TWO-COMPONENT HISTIDINE PROTEIN KINASE"/>
    <property type="match status" value="1"/>
</dbReference>
<dbReference type="SMART" id="SM00388">
    <property type="entry name" value="HisKA"/>
    <property type="match status" value="1"/>
</dbReference>
<dbReference type="InterPro" id="IPR000700">
    <property type="entry name" value="PAS-assoc_C"/>
</dbReference>
<name>A0AA51ZXK4_9BACT</name>
<evidence type="ECO:0000259" key="7">
    <source>
        <dbReference type="PROSITE" id="PS50109"/>
    </source>
</evidence>
<evidence type="ECO:0000313" key="11">
    <source>
        <dbReference type="EMBL" id="WNB18583.1"/>
    </source>
</evidence>
<feature type="domain" description="PAS" evidence="9">
    <location>
        <begin position="157"/>
        <end position="210"/>
    </location>
</feature>
<dbReference type="Gene3D" id="3.30.450.20">
    <property type="entry name" value="PAS domain"/>
    <property type="match status" value="3"/>
</dbReference>
<feature type="domain" description="Histidine kinase" evidence="7">
    <location>
        <begin position="587"/>
        <end position="810"/>
    </location>
</feature>
<dbReference type="Gene3D" id="2.10.70.100">
    <property type="match status" value="1"/>
</dbReference>
<feature type="domain" description="PAC" evidence="10">
    <location>
        <begin position="341"/>
        <end position="392"/>
    </location>
</feature>
<feature type="domain" description="Response regulatory" evidence="8">
    <location>
        <begin position="834"/>
        <end position="947"/>
    </location>
</feature>
<dbReference type="InterPro" id="IPR001789">
    <property type="entry name" value="Sig_transdc_resp-reg_receiver"/>
</dbReference>
<organism evidence="11">
    <name type="scientific">Marivirga arenosa</name>
    <dbReference type="NCBI Taxonomy" id="3059076"/>
    <lineage>
        <taxon>Bacteria</taxon>
        <taxon>Pseudomonadati</taxon>
        <taxon>Bacteroidota</taxon>
        <taxon>Cytophagia</taxon>
        <taxon>Cytophagales</taxon>
        <taxon>Marivirgaceae</taxon>
        <taxon>Marivirga</taxon>
    </lineage>
</organism>
<dbReference type="EC" id="2.7.13.3" evidence="2"/>
<dbReference type="Pfam" id="PF00512">
    <property type="entry name" value="HisKA"/>
    <property type="match status" value="1"/>
</dbReference>
<dbReference type="FunFam" id="3.30.565.10:FF:000010">
    <property type="entry name" value="Sensor histidine kinase RcsC"/>
    <property type="match status" value="1"/>
</dbReference>
<dbReference type="SUPFAM" id="SSF55781">
    <property type="entry name" value="GAF domain-like"/>
    <property type="match status" value="1"/>
</dbReference>
<protein>
    <recommendedName>
        <fullName evidence="2">histidine kinase</fullName>
        <ecNumber evidence="2">2.7.13.3</ecNumber>
    </recommendedName>
</protein>
<dbReference type="PRINTS" id="PR00344">
    <property type="entry name" value="BCTRLSENSOR"/>
</dbReference>
<dbReference type="InterPro" id="IPR004358">
    <property type="entry name" value="Sig_transdc_His_kin-like_C"/>
</dbReference>
<gene>
    <name evidence="11" type="ORF">QYS47_30655</name>
</gene>
<evidence type="ECO:0000256" key="5">
    <source>
        <dbReference type="ARBA" id="ARBA00022777"/>
    </source>
</evidence>
<dbReference type="SMART" id="SM00086">
    <property type="entry name" value="PAC"/>
    <property type="match status" value="3"/>
</dbReference>
<dbReference type="Pfam" id="PF02518">
    <property type="entry name" value="HATPase_c"/>
    <property type="match status" value="1"/>
</dbReference>